<feature type="chain" id="PRO_5031398595" description="Transmembrane protein" evidence="2">
    <location>
        <begin position="24"/>
        <end position="289"/>
    </location>
</feature>
<keyword evidence="4" id="KW-1185">Reference proteome</keyword>
<keyword evidence="1" id="KW-0472">Membrane</keyword>
<accession>A0A7W7YEK2</accession>
<keyword evidence="1" id="KW-1133">Transmembrane helix</keyword>
<evidence type="ECO:0000256" key="2">
    <source>
        <dbReference type="SAM" id="SignalP"/>
    </source>
</evidence>
<dbReference type="EMBL" id="JACHIG010000011">
    <property type="protein sequence ID" value="MBB5034679.1"/>
    <property type="molecule type" value="Genomic_DNA"/>
</dbReference>
<sequence>MKVILTILTCAALSPFVFGSASVVPPKQHGQLRCLETLTLKDIFDAGFRPYRLAESICSVGKADLMLSLPSSSGEIPLDVEYISFRITRTETVRGIDLQTKVASPQQTGEVLRRLAQSIGLRLTGLDEALTRTTLDTPKRLDPWTQDWSNEWLSIRFGLQPILSFINDASKGYREVRCYAVLGINWKPTEIGPTYRETRITPPKGYEHVSMDIPNSDLVKKAQASDDPSLAHLRYADEKTRQAIIESVAETVVKRQPAHKTSLLTPWSIIVVLTVAATGLLWFLLKRRS</sequence>
<feature type="signal peptide" evidence="2">
    <location>
        <begin position="1"/>
        <end position="23"/>
    </location>
</feature>
<gene>
    <name evidence="3" type="ORF">HNQ65_004287</name>
</gene>
<keyword evidence="1" id="KW-0812">Transmembrane</keyword>
<proteinExistence type="predicted"/>
<evidence type="ECO:0000256" key="1">
    <source>
        <dbReference type="SAM" id="Phobius"/>
    </source>
</evidence>
<name>A0A7W7YEK2_9BACT</name>
<evidence type="ECO:0008006" key="5">
    <source>
        <dbReference type="Google" id="ProtNLM"/>
    </source>
</evidence>
<dbReference type="Proteomes" id="UP000590740">
    <property type="component" value="Unassembled WGS sequence"/>
</dbReference>
<dbReference type="AlphaFoldDB" id="A0A7W7YEK2"/>
<evidence type="ECO:0000313" key="4">
    <source>
        <dbReference type="Proteomes" id="UP000590740"/>
    </source>
</evidence>
<organism evidence="3 4">
    <name type="scientific">Prosthecobacter vanneervenii</name>
    <dbReference type="NCBI Taxonomy" id="48466"/>
    <lineage>
        <taxon>Bacteria</taxon>
        <taxon>Pseudomonadati</taxon>
        <taxon>Verrucomicrobiota</taxon>
        <taxon>Verrucomicrobiia</taxon>
        <taxon>Verrucomicrobiales</taxon>
        <taxon>Verrucomicrobiaceae</taxon>
        <taxon>Prosthecobacter</taxon>
    </lineage>
</organism>
<reference evidence="3 4" key="1">
    <citation type="submission" date="2020-08" db="EMBL/GenBank/DDBJ databases">
        <title>Genomic Encyclopedia of Type Strains, Phase IV (KMG-IV): sequencing the most valuable type-strain genomes for metagenomic binning, comparative biology and taxonomic classification.</title>
        <authorList>
            <person name="Goeker M."/>
        </authorList>
    </citation>
    <scope>NUCLEOTIDE SEQUENCE [LARGE SCALE GENOMIC DNA]</scope>
    <source>
        <strain evidence="3 4">DSM 12252</strain>
    </source>
</reference>
<comment type="caution">
    <text evidence="3">The sequence shown here is derived from an EMBL/GenBank/DDBJ whole genome shotgun (WGS) entry which is preliminary data.</text>
</comment>
<keyword evidence="2" id="KW-0732">Signal</keyword>
<evidence type="ECO:0000313" key="3">
    <source>
        <dbReference type="EMBL" id="MBB5034679.1"/>
    </source>
</evidence>
<feature type="transmembrane region" description="Helical" evidence="1">
    <location>
        <begin position="264"/>
        <end position="285"/>
    </location>
</feature>
<protein>
    <recommendedName>
        <fullName evidence="5">Transmembrane protein</fullName>
    </recommendedName>
</protein>
<dbReference type="RefSeq" id="WP_184342725.1">
    <property type="nucleotide sequence ID" value="NZ_JACHIG010000011.1"/>
</dbReference>